<comment type="caution">
    <text evidence="2">The sequence shown here is derived from an EMBL/GenBank/DDBJ whole genome shotgun (WGS) entry which is preliminary data.</text>
</comment>
<name>A0A9D1JR81_9FIRM</name>
<keyword evidence="2" id="KW-0413">Isomerase</keyword>
<reference evidence="2" key="2">
    <citation type="journal article" date="2021" name="PeerJ">
        <title>Extensive microbial diversity within the chicken gut microbiome revealed by metagenomics and culture.</title>
        <authorList>
            <person name="Gilroy R."/>
            <person name="Ravi A."/>
            <person name="Getino M."/>
            <person name="Pursley I."/>
            <person name="Horton D.L."/>
            <person name="Alikhan N.F."/>
            <person name="Baker D."/>
            <person name="Gharbi K."/>
            <person name="Hall N."/>
            <person name="Watson M."/>
            <person name="Adriaenssens E.M."/>
            <person name="Foster-Nyarko E."/>
            <person name="Jarju S."/>
            <person name="Secka A."/>
            <person name="Antonio M."/>
            <person name="Oren A."/>
            <person name="Chaudhuri R.R."/>
            <person name="La Ragione R."/>
            <person name="Hildebrand F."/>
            <person name="Pallen M.J."/>
        </authorList>
    </citation>
    <scope>NUCLEOTIDE SEQUENCE</scope>
    <source>
        <strain evidence="2">CHK178-757</strain>
    </source>
</reference>
<dbReference type="Proteomes" id="UP000823927">
    <property type="component" value="Unassembled WGS sequence"/>
</dbReference>
<dbReference type="GO" id="GO:0016853">
    <property type="term" value="F:isomerase activity"/>
    <property type="evidence" value="ECO:0007669"/>
    <property type="project" value="UniProtKB-KW"/>
</dbReference>
<dbReference type="PANTHER" id="PTHR12110">
    <property type="entry name" value="HYDROXYPYRUVATE ISOMERASE"/>
    <property type="match status" value="1"/>
</dbReference>
<protein>
    <submittedName>
        <fullName evidence="2">Sugar phosphate isomerase/epimerase</fullName>
    </submittedName>
</protein>
<accession>A0A9D1JR81</accession>
<dbReference type="SUPFAM" id="SSF51658">
    <property type="entry name" value="Xylose isomerase-like"/>
    <property type="match status" value="1"/>
</dbReference>
<dbReference type="Pfam" id="PF01261">
    <property type="entry name" value="AP_endonuc_2"/>
    <property type="match status" value="1"/>
</dbReference>
<organism evidence="2 3">
    <name type="scientific">Candidatus Scybalocola faecigallinarum</name>
    <dbReference type="NCBI Taxonomy" id="2840941"/>
    <lineage>
        <taxon>Bacteria</taxon>
        <taxon>Bacillati</taxon>
        <taxon>Bacillota</taxon>
        <taxon>Clostridia</taxon>
        <taxon>Lachnospirales</taxon>
        <taxon>Lachnospiraceae</taxon>
        <taxon>Lachnospiraceae incertae sedis</taxon>
        <taxon>Candidatus Scybalocola (ex Gilroy et al. 2021)</taxon>
    </lineage>
</organism>
<evidence type="ECO:0000259" key="1">
    <source>
        <dbReference type="Pfam" id="PF01261"/>
    </source>
</evidence>
<dbReference type="InterPro" id="IPR013022">
    <property type="entry name" value="Xyl_isomerase-like_TIM-brl"/>
</dbReference>
<dbReference type="Gene3D" id="3.20.20.150">
    <property type="entry name" value="Divalent-metal-dependent TIM barrel enzymes"/>
    <property type="match status" value="1"/>
</dbReference>
<dbReference type="EMBL" id="DVIT01000022">
    <property type="protein sequence ID" value="HIS47085.1"/>
    <property type="molecule type" value="Genomic_DNA"/>
</dbReference>
<gene>
    <name evidence="2" type="ORF">IAB46_05905</name>
</gene>
<sequence>MALKVGLILYSVRDEMAKDPVGTVEKVGQIGYKYVETCNHNAISDPGCGFGIGAQQLKETFDRFGTKVISTHIFPLEKADLKQVVAYNHIVGNDNLVNPMGNFSTYDDLMVQCENFNRLGKALREEGMTFIYHNHEFEFRTFKGKTILDYLMENTDPQYMSFELDTFWTMRGGFNPMDMIRHMGKRIRLVHQKDFAWDSLQEINLIGLTPEEREMKPGEIVGMNGNSTYAKNGGKHVVSQDEAEEEYRRRRMSSFTEIGSGIMPIQDIINAVNEYTDAQYIILEQDATRMPTQIDSIIKSMEGFKKYTGIQWD</sequence>
<reference evidence="2" key="1">
    <citation type="submission" date="2020-10" db="EMBL/GenBank/DDBJ databases">
        <authorList>
            <person name="Gilroy R."/>
        </authorList>
    </citation>
    <scope>NUCLEOTIDE SEQUENCE</scope>
    <source>
        <strain evidence="2">CHK178-757</strain>
    </source>
</reference>
<dbReference type="InterPro" id="IPR050312">
    <property type="entry name" value="IolE/XylAMocC-like"/>
</dbReference>
<dbReference type="PANTHER" id="PTHR12110:SF41">
    <property type="entry name" value="INOSOSE DEHYDRATASE"/>
    <property type="match status" value="1"/>
</dbReference>
<feature type="domain" description="Xylose isomerase-like TIM barrel" evidence="1">
    <location>
        <begin position="26"/>
        <end position="302"/>
    </location>
</feature>
<evidence type="ECO:0000313" key="2">
    <source>
        <dbReference type="EMBL" id="HIS47085.1"/>
    </source>
</evidence>
<dbReference type="AlphaFoldDB" id="A0A9D1JR81"/>
<dbReference type="InterPro" id="IPR036237">
    <property type="entry name" value="Xyl_isomerase-like_sf"/>
</dbReference>
<evidence type="ECO:0000313" key="3">
    <source>
        <dbReference type="Proteomes" id="UP000823927"/>
    </source>
</evidence>
<proteinExistence type="predicted"/>